<proteinExistence type="predicted"/>
<evidence type="ECO:0000313" key="1">
    <source>
        <dbReference type="EMBL" id="MBB4608324.1"/>
    </source>
</evidence>
<keyword evidence="3" id="KW-1185">Reference proteome</keyword>
<evidence type="ECO:0000313" key="3">
    <source>
        <dbReference type="Proteomes" id="UP000584663"/>
    </source>
</evidence>
<dbReference type="Proteomes" id="UP000704529">
    <property type="component" value="Unassembled WGS sequence"/>
</dbReference>
<evidence type="ECO:0000313" key="2">
    <source>
        <dbReference type="EMBL" id="MBN3559992.1"/>
    </source>
</evidence>
<accession>A0AA41DFP7</accession>
<dbReference type="Proteomes" id="UP000584663">
    <property type="component" value="Unassembled WGS sequence"/>
</dbReference>
<dbReference type="RefSeq" id="WP_184103810.1">
    <property type="nucleotide sequence ID" value="NZ_JACHNX010000001.1"/>
</dbReference>
<dbReference type="EMBL" id="JAFHKU010000133">
    <property type="protein sequence ID" value="MBN3559992.1"/>
    <property type="molecule type" value="Genomic_DNA"/>
</dbReference>
<organism evidence="2 4">
    <name type="scientific">Sphingomonas yabuuchiae</name>
    <dbReference type="NCBI Taxonomy" id="172044"/>
    <lineage>
        <taxon>Bacteria</taxon>
        <taxon>Pseudomonadati</taxon>
        <taxon>Pseudomonadota</taxon>
        <taxon>Alphaproteobacteria</taxon>
        <taxon>Sphingomonadales</taxon>
        <taxon>Sphingomonadaceae</taxon>
        <taxon>Sphingomonas</taxon>
    </lineage>
</organism>
<reference evidence="1 3" key="1">
    <citation type="submission" date="2020-08" db="EMBL/GenBank/DDBJ databases">
        <title>Genomic Encyclopedia of Type Strains, Phase IV (KMG-IV): sequencing the most valuable type-strain genomes for metagenomic binning, comparative biology and taxonomic classification.</title>
        <authorList>
            <person name="Goeker M."/>
        </authorList>
    </citation>
    <scope>NUCLEOTIDE SEQUENCE [LARGE SCALE GENOMIC DNA]</scope>
    <source>
        <strain evidence="1 3">DSM 14562</strain>
    </source>
</reference>
<comment type="caution">
    <text evidence="2">The sequence shown here is derived from an EMBL/GenBank/DDBJ whole genome shotgun (WGS) entry which is preliminary data.</text>
</comment>
<protein>
    <submittedName>
        <fullName evidence="2">STAS/SEC14 domain-containing protein</fullName>
    </submittedName>
</protein>
<reference evidence="2" key="2">
    <citation type="submission" date="2021-01" db="EMBL/GenBank/DDBJ databases">
        <title>Genome Sequencing of Type Strains.</title>
        <authorList>
            <person name="Lemaire J.F."/>
            <person name="Inderbitzin P."/>
            <person name="Collins S.B."/>
            <person name="Wespe N."/>
            <person name="Knight-Connoni V."/>
        </authorList>
    </citation>
    <scope>NUCLEOTIDE SEQUENCE</scope>
    <source>
        <strain evidence="2">DSM 14562</strain>
    </source>
</reference>
<gene>
    <name evidence="1" type="ORF">GGQ89_000512</name>
    <name evidence="2" type="ORF">JYA60_17345</name>
</gene>
<sequence length="122" mass="13873">MYKVTVDLARGYFEVTPHGFWTLDTIADFARELEQTVHRIRATGRTPVSLCDLSGAMIQSQEVVAAFIQMMQNPAVRSGRVAVYTPGALTRFQAVRANQDHEEFRFFTCKEAARTWLFAPQE</sequence>
<dbReference type="AlphaFoldDB" id="A0AA41DFP7"/>
<name>A0AA41DFP7_9SPHN</name>
<dbReference type="EMBL" id="JACHNX010000001">
    <property type="protein sequence ID" value="MBB4608324.1"/>
    <property type="molecule type" value="Genomic_DNA"/>
</dbReference>
<evidence type="ECO:0000313" key="4">
    <source>
        <dbReference type="Proteomes" id="UP000704529"/>
    </source>
</evidence>